<organism evidence="1 2">
    <name type="scientific">Natronomicrosphaera hydrolytica</name>
    <dbReference type="NCBI Taxonomy" id="3242702"/>
    <lineage>
        <taxon>Bacteria</taxon>
        <taxon>Pseudomonadati</taxon>
        <taxon>Planctomycetota</taxon>
        <taxon>Phycisphaerae</taxon>
        <taxon>Phycisphaerales</taxon>
        <taxon>Phycisphaeraceae</taxon>
        <taxon>Natronomicrosphaera</taxon>
    </lineage>
</organism>
<reference evidence="1 2" key="1">
    <citation type="submission" date="2024-08" db="EMBL/GenBank/DDBJ databases">
        <title>Whole-genome sequencing of halo(alkali)philic microorganisms from hypersaline lakes.</title>
        <authorList>
            <person name="Sorokin D.Y."/>
            <person name="Merkel A.Y."/>
            <person name="Messina E."/>
            <person name="Yakimov M."/>
        </authorList>
    </citation>
    <scope>NUCLEOTIDE SEQUENCE [LARGE SCALE GENOMIC DNA]</scope>
    <source>
        <strain evidence="1 2">AB-hyl4</strain>
    </source>
</reference>
<dbReference type="InterPro" id="IPR015943">
    <property type="entry name" value="WD40/YVTN_repeat-like_dom_sf"/>
</dbReference>
<dbReference type="SUPFAM" id="SSF101898">
    <property type="entry name" value="NHL repeat"/>
    <property type="match status" value="1"/>
</dbReference>
<dbReference type="RefSeq" id="WP_425344024.1">
    <property type="nucleotide sequence ID" value="NZ_JBGUBD010000001.1"/>
</dbReference>
<protein>
    <submittedName>
        <fullName evidence="1">YncE family protein</fullName>
    </submittedName>
</protein>
<gene>
    <name evidence="1" type="ORF">ACERK3_02225</name>
</gene>
<evidence type="ECO:0000313" key="2">
    <source>
        <dbReference type="Proteomes" id="UP001575105"/>
    </source>
</evidence>
<keyword evidence="2" id="KW-1185">Reference proteome</keyword>
<accession>A0ABV4U2M1</accession>
<name>A0ABV4U2M1_9BACT</name>
<dbReference type="Proteomes" id="UP001575105">
    <property type="component" value="Unassembled WGS sequence"/>
</dbReference>
<proteinExistence type="predicted"/>
<dbReference type="EMBL" id="JBGUBD010000001">
    <property type="protein sequence ID" value="MFA9477102.1"/>
    <property type="molecule type" value="Genomic_DNA"/>
</dbReference>
<sequence>MSRYRFHMSPGGAFRMSAGGARGVLVKPAFSARLFYIKVGASVQWALADASASAFHCALDEESNPYTAKAFPNLIQRYERGEATTVWSEEDDDVGGLIRYHDNRLYSRSDFHLSAWDLDGLKLWDAPQESTSGSTYFDVASSRIWQVRKIGTSNARLEEYNLSGGIVNVGDNFTFGGGAVEYVHYAGGAVYVLNSSSSTSRVIRLDLSGNDTWNETFSGNLNGIVLGPSGELLVGSSSNNSILRLNASSGSEIGSVSMPGSVMKLARDGSDVYAGLRTSMSQPVSVVRLNSSLDITWDWETPRTGSGTNPPIALAAHGGFLLMRMANNSDQWSWDAS</sequence>
<comment type="caution">
    <text evidence="1">The sequence shown here is derived from an EMBL/GenBank/DDBJ whole genome shotgun (WGS) entry which is preliminary data.</text>
</comment>
<evidence type="ECO:0000313" key="1">
    <source>
        <dbReference type="EMBL" id="MFA9477102.1"/>
    </source>
</evidence>
<dbReference type="Gene3D" id="2.130.10.10">
    <property type="entry name" value="YVTN repeat-like/Quinoprotein amine dehydrogenase"/>
    <property type="match status" value="1"/>
</dbReference>